<dbReference type="Proteomes" id="UP000320475">
    <property type="component" value="Unassembled WGS sequence"/>
</dbReference>
<gene>
    <name evidence="1" type="ORF">SeLEV6574_g06017</name>
</gene>
<dbReference type="AlphaFoldDB" id="A0A507CQZ6"/>
<evidence type="ECO:0000313" key="1">
    <source>
        <dbReference type="EMBL" id="TPX41575.1"/>
    </source>
</evidence>
<dbReference type="EMBL" id="QEAM01000313">
    <property type="protein sequence ID" value="TPX41575.1"/>
    <property type="molecule type" value="Genomic_DNA"/>
</dbReference>
<name>A0A507CQZ6_9FUNG</name>
<sequence>MDELCAKSDGTGLRGLNELRIYQGTYRTTGHGIRSAPSRQAFSVPSTNLYSNGTPKACKASRLYREFRITIPPRIRACCRLHAKAVRRLCSAATPLRMFAACNHPECVQLVTHVELPEWRRTDSSPEDELALKGKEEKLAELIQSQLVEQFAWHEEAAIEQRREELGLEHDNEDPVVPAPYDWYFQRYLRTFGRNMIPPNSTAAPDDLAKVIFPNLDISARQLEVVWIAVYQVLLRLGDANPLPVCSSVFAAGDLKLNRILGLHLFLL</sequence>
<evidence type="ECO:0000313" key="2">
    <source>
        <dbReference type="Proteomes" id="UP000320475"/>
    </source>
</evidence>
<organism evidence="1 2">
    <name type="scientific">Synchytrium endobioticum</name>
    <dbReference type="NCBI Taxonomy" id="286115"/>
    <lineage>
        <taxon>Eukaryota</taxon>
        <taxon>Fungi</taxon>
        <taxon>Fungi incertae sedis</taxon>
        <taxon>Chytridiomycota</taxon>
        <taxon>Chytridiomycota incertae sedis</taxon>
        <taxon>Chytridiomycetes</taxon>
        <taxon>Synchytriales</taxon>
        <taxon>Synchytriaceae</taxon>
        <taxon>Synchytrium</taxon>
    </lineage>
</organism>
<dbReference type="VEuPathDB" id="FungiDB:SeMB42_g07054"/>
<reference evidence="1 2" key="1">
    <citation type="journal article" date="2019" name="Sci. Rep.">
        <title>Comparative genomics of chytrid fungi reveal insights into the obligate biotrophic and pathogenic lifestyle of Synchytrium endobioticum.</title>
        <authorList>
            <person name="van de Vossenberg B.T.L.H."/>
            <person name="Warris S."/>
            <person name="Nguyen H.D.T."/>
            <person name="van Gent-Pelzer M.P.E."/>
            <person name="Joly D.L."/>
            <person name="van de Geest H.C."/>
            <person name="Bonants P.J.M."/>
            <person name="Smith D.S."/>
            <person name="Levesque C.A."/>
            <person name="van der Lee T.A.J."/>
        </authorList>
    </citation>
    <scope>NUCLEOTIDE SEQUENCE [LARGE SCALE GENOMIC DNA]</scope>
    <source>
        <strain evidence="1 2">LEV6574</strain>
    </source>
</reference>
<proteinExistence type="predicted"/>
<comment type="caution">
    <text evidence="1">The sequence shown here is derived from an EMBL/GenBank/DDBJ whole genome shotgun (WGS) entry which is preliminary data.</text>
</comment>
<protein>
    <submittedName>
        <fullName evidence="1">Uncharacterized protein</fullName>
    </submittedName>
</protein>
<accession>A0A507CQZ6</accession>